<evidence type="ECO:0000256" key="3">
    <source>
        <dbReference type="ARBA" id="ARBA00022801"/>
    </source>
</evidence>
<evidence type="ECO:0000256" key="7">
    <source>
        <dbReference type="ARBA" id="ARBA00060749"/>
    </source>
</evidence>
<dbReference type="AlphaFoldDB" id="A0A1A8TKC9"/>
<dbReference type="SUPFAM" id="SSF52972">
    <property type="entry name" value="ITPase-like"/>
    <property type="match status" value="1"/>
</dbReference>
<protein>
    <recommendedName>
        <fullName evidence="8 9">7-methyl-GTP pyrophosphatase</fullName>
        <shortName evidence="9">m(7)GTP pyrophosphatase</shortName>
        <ecNumber evidence="9">3.6.1.-</ecNumber>
    </recommendedName>
</protein>
<comment type="caution">
    <text evidence="9">Lacks conserved residue(s) required for the propagation of feature annotation.</text>
</comment>
<comment type="similarity">
    <text evidence="7 9">Belongs to the Maf family. YceF subfamily.</text>
</comment>
<dbReference type="InterPro" id="IPR029001">
    <property type="entry name" value="ITPase-like_fam"/>
</dbReference>
<evidence type="ECO:0000256" key="6">
    <source>
        <dbReference type="ARBA" id="ARBA00053369"/>
    </source>
</evidence>
<dbReference type="OrthoDB" id="9813694at2"/>
<dbReference type="HAMAP" id="MF_00528">
    <property type="entry name" value="Maf"/>
    <property type="match status" value="1"/>
</dbReference>
<evidence type="ECO:0000256" key="9">
    <source>
        <dbReference type="HAMAP-Rule" id="MF_00528"/>
    </source>
</evidence>
<dbReference type="GO" id="GO:0047429">
    <property type="term" value="F:nucleoside triphosphate diphosphatase activity"/>
    <property type="evidence" value="ECO:0007669"/>
    <property type="project" value="InterPro"/>
</dbReference>
<evidence type="ECO:0000256" key="4">
    <source>
        <dbReference type="ARBA" id="ARBA00023080"/>
    </source>
</evidence>
<dbReference type="NCBIfam" id="TIGR00172">
    <property type="entry name" value="maf"/>
    <property type="match status" value="1"/>
</dbReference>
<evidence type="ECO:0000313" key="11">
    <source>
        <dbReference type="Proteomes" id="UP000092544"/>
    </source>
</evidence>
<gene>
    <name evidence="10" type="primary">yceF</name>
    <name evidence="10" type="ORF">MSP8886_03030</name>
</gene>
<dbReference type="EMBL" id="FLOB01000007">
    <property type="protein sequence ID" value="SBS34304.1"/>
    <property type="molecule type" value="Genomic_DNA"/>
</dbReference>
<comment type="cofactor">
    <cofactor evidence="9">
        <name>a divalent metal cation</name>
        <dbReference type="ChEBI" id="CHEBI:60240"/>
    </cofactor>
</comment>
<dbReference type="GO" id="GO:0009117">
    <property type="term" value="P:nucleotide metabolic process"/>
    <property type="evidence" value="ECO:0007669"/>
    <property type="project" value="UniProtKB-KW"/>
</dbReference>
<dbReference type="Proteomes" id="UP000092544">
    <property type="component" value="Unassembled WGS sequence"/>
</dbReference>
<dbReference type="FunFam" id="3.90.950.10:FF:000005">
    <property type="entry name" value="7-methyl-GTP pyrophosphatase"/>
    <property type="match status" value="1"/>
</dbReference>
<dbReference type="EC" id="3.6.1.-" evidence="9"/>
<keyword evidence="3 9" id="KW-0378">Hydrolase</keyword>
<accession>A0A1A8TKC9</accession>
<dbReference type="PANTHER" id="PTHR43213">
    <property type="entry name" value="BIFUNCTIONAL DTTP/UTP PYROPHOSPHATASE/METHYLTRANSFERASE PROTEIN-RELATED"/>
    <property type="match status" value="1"/>
</dbReference>
<proteinExistence type="inferred from homology"/>
<feature type="site" description="Important for substrate specificity" evidence="9">
    <location>
        <position position="73"/>
    </location>
</feature>
<dbReference type="PANTHER" id="PTHR43213:SF10">
    <property type="entry name" value="7-METHYL-GTP PYROPHOSPHATASE"/>
    <property type="match status" value="1"/>
</dbReference>
<comment type="subcellular location">
    <subcellularLocation>
        <location evidence="1 9">Cytoplasm</location>
    </subcellularLocation>
</comment>
<evidence type="ECO:0000256" key="8">
    <source>
        <dbReference type="ARBA" id="ARBA00068163"/>
    </source>
</evidence>
<evidence type="ECO:0000256" key="2">
    <source>
        <dbReference type="ARBA" id="ARBA00022490"/>
    </source>
</evidence>
<dbReference type="Gene3D" id="3.90.950.10">
    <property type="match status" value="1"/>
</dbReference>
<comment type="function">
    <text evidence="6 9">Nucleoside triphosphate pyrophosphatase that hydrolyzes 7-methyl-GTP (m(7)GTP). May have a dual role in cell division arrest and in preventing the incorporation of modified nucleotides into cellular nucleic acids.</text>
</comment>
<feature type="site" description="Important for substrate specificity" evidence="9">
    <location>
        <position position="13"/>
    </location>
</feature>
<dbReference type="InterPro" id="IPR003697">
    <property type="entry name" value="Maf-like"/>
</dbReference>
<organism evidence="10 11">
    <name type="scientific">Marinomonas spartinae</name>
    <dbReference type="NCBI Taxonomy" id="1792290"/>
    <lineage>
        <taxon>Bacteria</taxon>
        <taxon>Pseudomonadati</taxon>
        <taxon>Pseudomonadota</taxon>
        <taxon>Gammaproteobacteria</taxon>
        <taxon>Oceanospirillales</taxon>
        <taxon>Oceanospirillaceae</taxon>
        <taxon>Marinomonas</taxon>
    </lineage>
</organism>
<evidence type="ECO:0000256" key="1">
    <source>
        <dbReference type="ARBA" id="ARBA00004496"/>
    </source>
</evidence>
<keyword evidence="4 9" id="KW-0546">Nucleotide metabolism</keyword>
<evidence type="ECO:0000313" key="10">
    <source>
        <dbReference type="EMBL" id="SBS34304.1"/>
    </source>
</evidence>
<dbReference type="Pfam" id="PF02545">
    <property type="entry name" value="Maf"/>
    <property type="match status" value="1"/>
</dbReference>
<evidence type="ECO:0000256" key="5">
    <source>
        <dbReference type="ARBA" id="ARBA00050213"/>
    </source>
</evidence>
<dbReference type="CDD" id="cd00555">
    <property type="entry name" value="Maf"/>
    <property type="match status" value="1"/>
</dbReference>
<dbReference type="STRING" id="1792290.MSP8886_03030"/>
<feature type="site" description="Important for substrate specificity" evidence="9">
    <location>
        <position position="157"/>
    </location>
</feature>
<dbReference type="PIRSF" id="PIRSF006305">
    <property type="entry name" value="Maf"/>
    <property type="match status" value="1"/>
</dbReference>
<feature type="active site" description="Proton acceptor" evidence="9">
    <location>
        <position position="72"/>
    </location>
</feature>
<dbReference type="RefSeq" id="WP_067017879.1">
    <property type="nucleotide sequence ID" value="NZ_FLOB01000007.1"/>
</dbReference>
<name>A0A1A8TKC9_9GAMM</name>
<keyword evidence="2 9" id="KW-0963">Cytoplasm</keyword>
<dbReference type="GO" id="GO:0005737">
    <property type="term" value="C:cytoplasm"/>
    <property type="evidence" value="ECO:0007669"/>
    <property type="project" value="UniProtKB-SubCell"/>
</dbReference>
<keyword evidence="11" id="KW-1185">Reference proteome</keyword>
<sequence length="196" mass="22082">MTKKLILGSSSPYRQALLERLNLAFQCHSPDIDESPKEHEMPEQLVKRLTIQKAQAVCQDLNRHDLLIISSDQVAVLDGHILGKPHTIENATAQLLRFSGRKVTFLTGLCVLDSETMTHSYTLNEYHVYFRELNREEVARYVCIEQPLDCAGSFKCEGLGVALFEKMAGDDPTSLIGLPLITLCKMLRQYDVSPFS</sequence>
<comment type="catalytic activity">
    <reaction evidence="5 9">
        <text>N(7)-methyl-GTP + H2O = N(7)-methyl-GMP + diphosphate + H(+)</text>
        <dbReference type="Rhea" id="RHEA:58744"/>
        <dbReference type="ChEBI" id="CHEBI:15377"/>
        <dbReference type="ChEBI" id="CHEBI:15378"/>
        <dbReference type="ChEBI" id="CHEBI:33019"/>
        <dbReference type="ChEBI" id="CHEBI:58285"/>
        <dbReference type="ChEBI" id="CHEBI:87133"/>
    </reaction>
</comment>
<reference evidence="10 11" key="1">
    <citation type="submission" date="2016-06" db="EMBL/GenBank/DDBJ databases">
        <authorList>
            <person name="Kjaerup R.B."/>
            <person name="Dalgaard T.S."/>
            <person name="Juul-Madsen H.R."/>
        </authorList>
    </citation>
    <scope>NUCLEOTIDE SEQUENCE [LARGE SCALE GENOMIC DNA]</scope>
    <source>
        <strain evidence="10 11">CECT 8886</strain>
    </source>
</reference>